<protein>
    <recommendedName>
        <fullName evidence="5">Cell division protein FtsL</fullName>
    </recommendedName>
</protein>
<evidence type="ECO:0000256" key="1">
    <source>
        <dbReference type="SAM" id="MobiDB-lite"/>
    </source>
</evidence>
<evidence type="ECO:0000313" key="3">
    <source>
        <dbReference type="EMBL" id="MDQ0439775.1"/>
    </source>
</evidence>
<feature type="transmembrane region" description="Helical" evidence="2">
    <location>
        <begin position="6"/>
        <end position="24"/>
    </location>
</feature>
<name>A0ABU0HBT7_9HYPH</name>
<keyword evidence="2" id="KW-0472">Membrane</keyword>
<dbReference type="Proteomes" id="UP001241603">
    <property type="component" value="Unassembled WGS sequence"/>
</dbReference>
<sequence length="125" mass="13438">MMSKTVNVVWVALMVTGAVFTYAMKDGAGRAADRVMALRADIAREKEQLTVLKAEWSVLDQPARLQSLVARYGSYLNLQPLDVRQLASIADVPAKPPTPDAGLDTMRTATIPKAPSSVAQSGIQP</sequence>
<keyword evidence="2" id="KW-0812">Transmembrane</keyword>
<reference evidence="3 4" key="1">
    <citation type="submission" date="2023-07" db="EMBL/GenBank/DDBJ databases">
        <title>Genomic Encyclopedia of Type Strains, Phase IV (KMG-IV): sequencing the most valuable type-strain genomes for metagenomic binning, comparative biology and taxonomic classification.</title>
        <authorList>
            <person name="Goeker M."/>
        </authorList>
    </citation>
    <scope>NUCLEOTIDE SEQUENCE [LARGE SCALE GENOMIC DNA]</scope>
    <source>
        <strain evidence="3 4">B6-8</strain>
    </source>
</reference>
<keyword evidence="4" id="KW-1185">Reference proteome</keyword>
<keyword evidence="2" id="KW-1133">Transmembrane helix</keyword>
<proteinExistence type="predicted"/>
<evidence type="ECO:0000313" key="4">
    <source>
        <dbReference type="Proteomes" id="UP001241603"/>
    </source>
</evidence>
<gene>
    <name evidence="3" type="ORF">QO014_004181</name>
</gene>
<dbReference type="EMBL" id="JAUSVO010000006">
    <property type="protein sequence ID" value="MDQ0439775.1"/>
    <property type="molecule type" value="Genomic_DNA"/>
</dbReference>
<dbReference type="RefSeq" id="WP_266350663.1">
    <property type="nucleotide sequence ID" value="NZ_JAPKNG010000006.1"/>
</dbReference>
<evidence type="ECO:0000256" key="2">
    <source>
        <dbReference type="SAM" id="Phobius"/>
    </source>
</evidence>
<feature type="region of interest" description="Disordered" evidence="1">
    <location>
        <begin position="94"/>
        <end position="125"/>
    </location>
</feature>
<comment type="caution">
    <text evidence="3">The sequence shown here is derived from an EMBL/GenBank/DDBJ whole genome shotgun (WGS) entry which is preliminary data.</text>
</comment>
<organism evidence="3 4">
    <name type="scientific">Kaistia dalseonensis</name>
    <dbReference type="NCBI Taxonomy" id="410840"/>
    <lineage>
        <taxon>Bacteria</taxon>
        <taxon>Pseudomonadati</taxon>
        <taxon>Pseudomonadota</taxon>
        <taxon>Alphaproteobacteria</taxon>
        <taxon>Hyphomicrobiales</taxon>
        <taxon>Kaistiaceae</taxon>
        <taxon>Kaistia</taxon>
    </lineage>
</organism>
<accession>A0ABU0HBT7</accession>
<evidence type="ECO:0008006" key="5">
    <source>
        <dbReference type="Google" id="ProtNLM"/>
    </source>
</evidence>